<dbReference type="AlphaFoldDB" id="A0A835CM86"/>
<accession>A0A835CM86</accession>
<dbReference type="Proteomes" id="UP000634136">
    <property type="component" value="Unassembled WGS sequence"/>
</dbReference>
<gene>
    <name evidence="1" type="ORF">G2W53_001077</name>
</gene>
<reference evidence="1" key="1">
    <citation type="submission" date="2020-09" db="EMBL/GenBank/DDBJ databases">
        <title>Genome-Enabled Discovery of Anthraquinone Biosynthesis in Senna tora.</title>
        <authorList>
            <person name="Kang S.-H."/>
            <person name="Pandey R.P."/>
            <person name="Lee C.-M."/>
            <person name="Sim J.-S."/>
            <person name="Jeong J.-T."/>
            <person name="Choi B.-S."/>
            <person name="Jung M."/>
            <person name="Ginzburg D."/>
            <person name="Zhao K."/>
            <person name="Won S.Y."/>
            <person name="Oh T.-J."/>
            <person name="Yu Y."/>
            <person name="Kim N.-H."/>
            <person name="Lee O.R."/>
            <person name="Lee T.-H."/>
            <person name="Bashyal P."/>
            <person name="Kim T.-S."/>
            <person name="Lee W.-H."/>
            <person name="Kawkins C."/>
            <person name="Kim C.-K."/>
            <person name="Kim J.S."/>
            <person name="Ahn B.O."/>
            <person name="Rhee S.Y."/>
            <person name="Sohng J.K."/>
        </authorList>
    </citation>
    <scope>NUCLEOTIDE SEQUENCE</scope>
    <source>
        <tissue evidence="1">Leaf</tissue>
    </source>
</reference>
<dbReference type="EMBL" id="JAAIUW010000001">
    <property type="protein sequence ID" value="KAF7844172.1"/>
    <property type="molecule type" value="Genomic_DNA"/>
</dbReference>
<evidence type="ECO:0000313" key="1">
    <source>
        <dbReference type="EMBL" id="KAF7844172.1"/>
    </source>
</evidence>
<proteinExistence type="predicted"/>
<organism evidence="1 2">
    <name type="scientific">Senna tora</name>
    <dbReference type="NCBI Taxonomy" id="362788"/>
    <lineage>
        <taxon>Eukaryota</taxon>
        <taxon>Viridiplantae</taxon>
        <taxon>Streptophyta</taxon>
        <taxon>Embryophyta</taxon>
        <taxon>Tracheophyta</taxon>
        <taxon>Spermatophyta</taxon>
        <taxon>Magnoliopsida</taxon>
        <taxon>eudicotyledons</taxon>
        <taxon>Gunneridae</taxon>
        <taxon>Pentapetalae</taxon>
        <taxon>rosids</taxon>
        <taxon>fabids</taxon>
        <taxon>Fabales</taxon>
        <taxon>Fabaceae</taxon>
        <taxon>Caesalpinioideae</taxon>
        <taxon>Cassia clade</taxon>
        <taxon>Senna</taxon>
    </lineage>
</organism>
<keyword evidence="2" id="KW-1185">Reference proteome</keyword>
<evidence type="ECO:0000313" key="2">
    <source>
        <dbReference type="Proteomes" id="UP000634136"/>
    </source>
</evidence>
<protein>
    <submittedName>
        <fullName evidence="1">Uncharacterized protein</fullName>
    </submittedName>
</protein>
<comment type="caution">
    <text evidence="1">The sequence shown here is derived from an EMBL/GenBank/DDBJ whole genome shotgun (WGS) entry which is preliminary data.</text>
</comment>
<sequence length="47" mass="5260">MVPKRAMAVAKTMPWEEEARGDARSSEGGFGYVASEEELNERLMMNP</sequence>
<name>A0A835CM86_9FABA</name>